<proteinExistence type="predicted"/>
<dbReference type="EMBL" id="CP011509">
    <property type="protein sequence ID" value="AKJ00623.1"/>
    <property type="molecule type" value="Genomic_DNA"/>
</dbReference>
<feature type="region of interest" description="Disordered" evidence="1">
    <location>
        <begin position="1"/>
        <end position="24"/>
    </location>
</feature>
<accession>A0AAC8Q5B4</accession>
<reference evidence="2 3" key="1">
    <citation type="submission" date="2015-05" db="EMBL/GenBank/DDBJ databases">
        <title>Genome assembly of Archangium gephyra DSM 2261.</title>
        <authorList>
            <person name="Sharma G."/>
            <person name="Subramanian S."/>
        </authorList>
    </citation>
    <scope>NUCLEOTIDE SEQUENCE [LARGE SCALE GENOMIC DNA]</scope>
    <source>
        <strain evidence="2 3">DSM 2261</strain>
    </source>
</reference>
<gene>
    <name evidence="2" type="ORF">AA314_02249</name>
</gene>
<evidence type="ECO:0000313" key="3">
    <source>
        <dbReference type="Proteomes" id="UP000035579"/>
    </source>
</evidence>
<evidence type="ECO:0000313" key="2">
    <source>
        <dbReference type="EMBL" id="AKJ00623.1"/>
    </source>
</evidence>
<feature type="compositionally biased region" description="Basic and acidic residues" evidence="1">
    <location>
        <begin position="1"/>
        <end position="13"/>
    </location>
</feature>
<dbReference type="Proteomes" id="UP000035579">
    <property type="component" value="Chromosome"/>
</dbReference>
<dbReference type="KEGG" id="age:AA314_02249"/>
<evidence type="ECO:0000256" key="1">
    <source>
        <dbReference type="SAM" id="MobiDB-lite"/>
    </source>
</evidence>
<name>A0AAC8Q5B4_9BACT</name>
<organism evidence="2 3">
    <name type="scientific">Archangium gephyra</name>
    <dbReference type="NCBI Taxonomy" id="48"/>
    <lineage>
        <taxon>Bacteria</taxon>
        <taxon>Pseudomonadati</taxon>
        <taxon>Myxococcota</taxon>
        <taxon>Myxococcia</taxon>
        <taxon>Myxococcales</taxon>
        <taxon>Cystobacterineae</taxon>
        <taxon>Archangiaceae</taxon>
        <taxon>Archangium</taxon>
    </lineage>
</organism>
<protein>
    <submittedName>
        <fullName evidence="2">Uncharacterized protein</fullName>
    </submittedName>
</protein>
<dbReference type="AlphaFoldDB" id="A0AAC8Q5B4"/>
<sequence>MAERLPGHQEDSGHAQGTEQATKHVTLLWRRRPAAAGTEHGLMPWPHSSLLRAAHPRHARTA</sequence>
<feature type="region of interest" description="Disordered" evidence="1">
    <location>
        <begin position="38"/>
        <end position="62"/>
    </location>
</feature>